<feature type="domain" description="Methyltransferase" evidence="1">
    <location>
        <begin position="95"/>
        <end position="285"/>
    </location>
</feature>
<proteinExistence type="predicted"/>
<dbReference type="OrthoDB" id="10006218at2759"/>
<accession>A0A2T7NH52</accession>
<reference evidence="2 3" key="1">
    <citation type="submission" date="2018-04" db="EMBL/GenBank/DDBJ databases">
        <title>The genome of golden apple snail Pomacea canaliculata provides insight into stress tolerance and invasive adaptation.</title>
        <authorList>
            <person name="Liu C."/>
            <person name="Liu B."/>
            <person name="Ren Y."/>
            <person name="Zhang Y."/>
            <person name="Wang H."/>
            <person name="Li S."/>
            <person name="Jiang F."/>
            <person name="Yin L."/>
            <person name="Zhang G."/>
            <person name="Qian W."/>
            <person name="Fan W."/>
        </authorList>
    </citation>
    <scope>NUCLEOTIDE SEQUENCE [LARGE SCALE GENOMIC DNA]</scope>
    <source>
        <strain evidence="2">SZHN2017</strain>
        <tissue evidence="2">Muscle</tissue>
    </source>
</reference>
<evidence type="ECO:0000313" key="2">
    <source>
        <dbReference type="EMBL" id="PVD20500.1"/>
    </source>
</evidence>
<dbReference type="PANTHER" id="PTHR32026:SF10">
    <property type="entry name" value="METHYLTRANSFERASE-LIKE PROTEIN 24-RELATED"/>
    <property type="match status" value="1"/>
</dbReference>
<sequence length="312" mass="35860">MISKMMISSTSRTTRICLFIVPTLVTVALVYTFVPLRYIIESPPPSLPPYAPAYAPLPPCEEKAGMDVCVAWRSYARKCSPIPWWGIICDMESDWSTTDFSCKDKRMMSNWPVCFDNNLVPSTGCIVYSFGIDYDFRFDDAMANVGCTVYSFDPSMMDTQDHKRGDRVFFKRIGISDKDDDHYMPHIDDYVRRRKAPNGWQMKRLQSILDQLGHKKEQLTVLKMDIEGYEWNVTQDLITSSILQSIPQLLIEWHIFEDFPTRQQVPAAADTYFGVKEIGFRMFATGGYVRTHSPVSALRTQAEVGYVNTKRK</sequence>
<dbReference type="InterPro" id="IPR025714">
    <property type="entry name" value="Methyltranfer_dom"/>
</dbReference>
<name>A0A2T7NH52_POMCA</name>
<comment type="caution">
    <text evidence="2">The sequence shown here is derived from an EMBL/GenBank/DDBJ whole genome shotgun (WGS) entry which is preliminary data.</text>
</comment>
<dbReference type="AlphaFoldDB" id="A0A2T7NH52"/>
<organism evidence="2 3">
    <name type="scientific">Pomacea canaliculata</name>
    <name type="common">Golden apple snail</name>
    <dbReference type="NCBI Taxonomy" id="400727"/>
    <lineage>
        <taxon>Eukaryota</taxon>
        <taxon>Metazoa</taxon>
        <taxon>Spiralia</taxon>
        <taxon>Lophotrochozoa</taxon>
        <taxon>Mollusca</taxon>
        <taxon>Gastropoda</taxon>
        <taxon>Caenogastropoda</taxon>
        <taxon>Architaenioglossa</taxon>
        <taxon>Ampullarioidea</taxon>
        <taxon>Ampullariidae</taxon>
        <taxon>Pomacea</taxon>
    </lineage>
</organism>
<dbReference type="PANTHER" id="PTHR32026">
    <property type="entry name" value="METHYLTRANSFERASE-LIKE PROTEIN 24"/>
    <property type="match status" value="1"/>
</dbReference>
<keyword evidence="3" id="KW-1185">Reference proteome</keyword>
<evidence type="ECO:0000313" key="3">
    <source>
        <dbReference type="Proteomes" id="UP000245119"/>
    </source>
</evidence>
<dbReference type="Proteomes" id="UP000245119">
    <property type="component" value="Linkage Group LG12"/>
</dbReference>
<dbReference type="Pfam" id="PF13383">
    <property type="entry name" value="Methyltransf_22"/>
    <property type="match status" value="1"/>
</dbReference>
<dbReference type="EMBL" id="PZQS01000012">
    <property type="protein sequence ID" value="PVD20500.1"/>
    <property type="molecule type" value="Genomic_DNA"/>
</dbReference>
<dbReference type="InterPro" id="IPR026913">
    <property type="entry name" value="METTL24"/>
</dbReference>
<protein>
    <recommendedName>
        <fullName evidence="1">Methyltransferase domain-containing protein</fullName>
    </recommendedName>
</protein>
<evidence type="ECO:0000259" key="1">
    <source>
        <dbReference type="Pfam" id="PF13383"/>
    </source>
</evidence>
<gene>
    <name evidence="2" type="ORF">C0Q70_18656</name>
</gene>